<dbReference type="AlphaFoldDB" id="A0A251TTN2"/>
<dbReference type="EMBL" id="CM007899">
    <property type="protein sequence ID" value="OTG13321.1"/>
    <property type="molecule type" value="Genomic_DNA"/>
</dbReference>
<dbReference type="EMBL" id="MNCJ02000325">
    <property type="protein sequence ID" value="KAF5788564.1"/>
    <property type="molecule type" value="Genomic_DNA"/>
</dbReference>
<sequence length="97" mass="10804">MNSNEYCICFSGTYSLDNIVVLRSDWPIWAVVASSPNNHAHSSAILDNTHQKPPPLVLSHGNTYMSPRFAQKKYRVTQCTLVALPTVPFILATAVWT</sequence>
<dbReference type="Gramene" id="mRNA:HanXRQr2_Chr10g0465371">
    <property type="protein sequence ID" value="CDS:HanXRQr2_Chr10g0465371.1"/>
    <property type="gene ID" value="HanXRQr2_Chr10g0465371"/>
</dbReference>
<dbReference type="Proteomes" id="UP000215914">
    <property type="component" value="Chromosome 10"/>
</dbReference>
<name>A0A251TTN2_HELAN</name>
<dbReference type="InParanoid" id="A0A251TTN2"/>
<proteinExistence type="predicted"/>
<reference evidence="2" key="3">
    <citation type="submission" date="2020-06" db="EMBL/GenBank/DDBJ databases">
        <title>Helianthus annuus Genome sequencing and assembly Release 2.</title>
        <authorList>
            <person name="Gouzy J."/>
            <person name="Langlade N."/>
            <person name="Munos S."/>
        </authorList>
    </citation>
    <scope>NUCLEOTIDE SEQUENCE</scope>
    <source>
        <tissue evidence="2">Leaves</tissue>
    </source>
</reference>
<evidence type="ECO:0000313" key="2">
    <source>
        <dbReference type="EMBL" id="KAF5788564.1"/>
    </source>
</evidence>
<keyword evidence="1" id="KW-1133">Transmembrane helix</keyword>
<reference evidence="2 4" key="1">
    <citation type="journal article" date="2017" name="Nature">
        <title>The sunflower genome provides insights into oil metabolism, flowering and Asterid evolution.</title>
        <authorList>
            <person name="Badouin H."/>
            <person name="Gouzy J."/>
            <person name="Grassa C.J."/>
            <person name="Murat F."/>
            <person name="Staton S.E."/>
            <person name="Cottret L."/>
            <person name="Lelandais-Briere C."/>
            <person name="Owens G.L."/>
            <person name="Carrere S."/>
            <person name="Mayjonade B."/>
            <person name="Legrand L."/>
            <person name="Gill N."/>
            <person name="Kane N.C."/>
            <person name="Bowers J.E."/>
            <person name="Hubner S."/>
            <person name="Bellec A."/>
            <person name="Berard A."/>
            <person name="Berges H."/>
            <person name="Blanchet N."/>
            <person name="Boniface M.C."/>
            <person name="Brunel D."/>
            <person name="Catrice O."/>
            <person name="Chaidir N."/>
            <person name="Claudel C."/>
            <person name="Donnadieu C."/>
            <person name="Faraut T."/>
            <person name="Fievet G."/>
            <person name="Helmstetter N."/>
            <person name="King M."/>
            <person name="Knapp S.J."/>
            <person name="Lai Z."/>
            <person name="Le Paslier M.C."/>
            <person name="Lippi Y."/>
            <person name="Lorenzon L."/>
            <person name="Mandel J.R."/>
            <person name="Marage G."/>
            <person name="Marchand G."/>
            <person name="Marquand E."/>
            <person name="Bret-Mestries E."/>
            <person name="Morien E."/>
            <person name="Nambeesan S."/>
            <person name="Nguyen T."/>
            <person name="Pegot-Espagnet P."/>
            <person name="Pouilly N."/>
            <person name="Raftis F."/>
            <person name="Sallet E."/>
            <person name="Schiex T."/>
            <person name="Thomas J."/>
            <person name="Vandecasteele C."/>
            <person name="Vares D."/>
            <person name="Vear F."/>
            <person name="Vautrin S."/>
            <person name="Crespi M."/>
            <person name="Mangin B."/>
            <person name="Burke J.M."/>
            <person name="Salse J."/>
            <person name="Munos S."/>
            <person name="Vincourt P."/>
            <person name="Rieseberg L.H."/>
            <person name="Langlade N.B."/>
        </authorList>
    </citation>
    <scope>NUCLEOTIDE SEQUENCE [LARGE SCALE GENOMIC DNA]</scope>
    <source>
        <strain evidence="4">cv. SF193</strain>
        <tissue evidence="2">Leaves</tissue>
    </source>
</reference>
<feature type="transmembrane region" description="Helical" evidence="1">
    <location>
        <begin position="76"/>
        <end position="96"/>
    </location>
</feature>
<keyword evidence="4" id="KW-1185">Reference proteome</keyword>
<organism evidence="3 4">
    <name type="scientific">Helianthus annuus</name>
    <name type="common">Common sunflower</name>
    <dbReference type="NCBI Taxonomy" id="4232"/>
    <lineage>
        <taxon>Eukaryota</taxon>
        <taxon>Viridiplantae</taxon>
        <taxon>Streptophyta</taxon>
        <taxon>Embryophyta</taxon>
        <taxon>Tracheophyta</taxon>
        <taxon>Spermatophyta</taxon>
        <taxon>Magnoliopsida</taxon>
        <taxon>eudicotyledons</taxon>
        <taxon>Gunneridae</taxon>
        <taxon>Pentapetalae</taxon>
        <taxon>asterids</taxon>
        <taxon>campanulids</taxon>
        <taxon>Asterales</taxon>
        <taxon>Asteraceae</taxon>
        <taxon>Asteroideae</taxon>
        <taxon>Heliantheae alliance</taxon>
        <taxon>Heliantheae</taxon>
        <taxon>Helianthus</taxon>
    </lineage>
</organism>
<keyword evidence="1" id="KW-0472">Membrane</keyword>
<keyword evidence="1" id="KW-0812">Transmembrane</keyword>
<accession>A0A251TTN2</accession>
<evidence type="ECO:0000313" key="3">
    <source>
        <dbReference type="EMBL" id="OTG13321.1"/>
    </source>
</evidence>
<evidence type="ECO:0000256" key="1">
    <source>
        <dbReference type="SAM" id="Phobius"/>
    </source>
</evidence>
<reference evidence="3" key="2">
    <citation type="submission" date="2017-02" db="EMBL/GenBank/DDBJ databases">
        <title>Sunflower complete genome.</title>
        <authorList>
            <person name="Langlade N."/>
            <person name="Munos S."/>
        </authorList>
    </citation>
    <scope>NUCLEOTIDE SEQUENCE [LARGE SCALE GENOMIC DNA]</scope>
    <source>
        <tissue evidence="3">Leaves</tissue>
    </source>
</reference>
<protein>
    <submittedName>
        <fullName evidence="3">Uncharacterized protein</fullName>
    </submittedName>
</protein>
<gene>
    <name evidence="3" type="ORF">HannXRQ_Chr10g0319201</name>
    <name evidence="2" type="ORF">HanXRQr2_Chr10g0465371</name>
</gene>
<evidence type="ECO:0000313" key="4">
    <source>
        <dbReference type="Proteomes" id="UP000215914"/>
    </source>
</evidence>